<organism evidence="1 2">
    <name type="scientific">Urechidicola vernalis</name>
    <dbReference type="NCBI Taxonomy" id="3075600"/>
    <lineage>
        <taxon>Bacteria</taxon>
        <taxon>Pseudomonadati</taxon>
        <taxon>Bacteroidota</taxon>
        <taxon>Flavobacteriia</taxon>
        <taxon>Flavobacteriales</taxon>
        <taxon>Flavobacteriaceae</taxon>
        <taxon>Urechidicola</taxon>
    </lineage>
</organism>
<comment type="caution">
    <text evidence="1">The sequence shown here is derived from an EMBL/GenBank/DDBJ whole genome shotgun (WGS) entry which is preliminary data.</text>
</comment>
<dbReference type="Proteomes" id="UP001252186">
    <property type="component" value="Unassembled WGS sequence"/>
</dbReference>
<dbReference type="SUPFAM" id="SSF55961">
    <property type="entry name" value="Bet v1-like"/>
    <property type="match status" value="1"/>
</dbReference>
<proteinExistence type="predicted"/>
<keyword evidence="2" id="KW-1185">Reference proteome</keyword>
<sequence length="139" mass="15260">MTAVNVTKTIKVTAKDAWETISSFEGIEKFSPVARSVKTGEGVGALRSCFMPDDAEIKEELTGLNNEKMHLQYIITSGPFPFTDYVSDVLVKEVSETTCEVSWSSQFIVNEGVPEAAMVELLEGFYNAIMQGLEELVPA</sequence>
<name>A0ABU2Y7B8_9FLAO</name>
<dbReference type="Gene3D" id="3.30.530.20">
    <property type="match status" value="1"/>
</dbReference>
<dbReference type="InterPro" id="IPR023393">
    <property type="entry name" value="START-like_dom_sf"/>
</dbReference>
<dbReference type="Pfam" id="PF10604">
    <property type="entry name" value="Polyketide_cyc2"/>
    <property type="match status" value="1"/>
</dbReference>
<dbReference type="PANTHER" id="PTHR39332">
    <property type="entry name" value="BLL4707 PROTEIN"/>
    <property type="match status" value="1"/>
</dbReference>
<dbReference type="RefSeq" id="WP_311594170.1">
    <property type="nucleotide sequence ID" value="NZ_JAVRHV010000007.1"/>
</dbReference>
<dbReference type="EMBL" id="JAVRHV010000007">
    <property type="protein sequence ID" value="MDT0554086.1"/>
    <property type="molecule type" value="Genomic_DNA"/>
</dbReference>
<evidence type="ECO:0000313" key="1">
    <source>
        <dbReference type="EMBL" id="MDT0554086.1"/>
    </source>
</evidence>
<evidence type="ECO:0000313" key="2">
    <source>
        <dbReference type="Proteomes" id="UP001252186"/>
    </source>
</evidence>
<dbReference type="CDD" id="cd07821">
    <property type="entry name" value="PYR_PYL_RCAR_like"/>
    <property type="match status" value="1"/>
</dbReference>
<protein>
    <submittedName>
        <fullName evidence="1">SRPBCC family protein</fullName>
    </submittedName>
</protein>
<dbReference type="PANTHER" id="PTHR39332:SF7">
    <property type="entry name" value="SRPBCC FAMILY PROTEIN"/>
    <property type="match status" value="1"/>
</dbReference>
<gene>
    <name evidence="1" type="ORF">RM519_12570</name>
</gene>
<accession>A0ABU2Y7B8</accession>
<reference evidence="1 2" key="1">
    <citation type="submission" date="2023-09" db="EMBL/GenBank/DDBJ databases">
        <authorList>
            <person name="Rey-Velasco X."/>
        </authorList>
    </citation>
    <scope>NUCLEOTIDE SEQUENCE [LARGE SCALE GENOMIC DNA]</scope>
    <source>
        <strain evidence="1 2">P050</strain>
    </source>
</reference>
<dbReference type="InterPro" id="IPR019587">
    <property type="entry name" value="Polyketide_cyclase/dehydratase"/>
</dbReference>